<dbReference type="PANTHER" id="PTHR35368:SF1">
    <property type="entry name" value="HYDROPEROXIDE REDUCTASE"/>
    <property type="match status" value="1"/>
</dbReference>
<dbReference type="Proteomes" id="UP000278746">
    <property type="component" value="Unassembled WGS sequence"/>
</dbReference>
<dbReference type="OrthoDB" id="1433018at2"/>
<gene>
    <name evidence="2" type="ORF">EBO34_15435</name>
</gene>
<dbReference type="InterPro" id="IPR052924">
    <property type="entry name" value="OsmC/Ohr_hydroprdx_reductase"/>
</dbReference>
<dbReference type="RefSeq" id="WP_122900227.1">
    <property type="nucleotide sequence ID" value="NZ_RHIB01000003.1"/>
</dbReference>
<dbReference type="EMBL" id="RHIB01000003">
    <property type="protein sequence ID" value="RNA66610.1"/>
    <property type="molecule type" value="Genomic_DNA"/>
</dbReference>
<dbReference type="PANTHER" id="PTHR35368">
    <property type="entry name" value="HYDROPEROXIDE REDUCTASE"/>
    <property type="match status" value="1"/>
</dbReference>
<dbReference type="InterPro" id="IPR015946">
    <property type="entry name" value="KH_dom-like_a/b"/>
</dbReference>
<protein>
    <submittedName>
        <fullName evidence="2">OsmC family peroxiredoxin</fullName>
    </submittedName>
</protein>
<evidence type="ECO:0000313" key="2">
    <source>
        <dbReference type="EMBL" id="RNA66610.1"/>
    </source>
</evidence>
<dbReference type="SUPFAM" id="SSF82784">
    <property type="entry name" value="OsmC-like"/>
    <property type="match status" value="1"/>
</dbReference>
<dbReference type="InterPro" id="IPR003718">
    <property type="entry name" value="OsmC/Ohr_fam"/>
</dbReference>
<accession>A0A3M7TQI3</accession>
<sequence length="160" mass="18150">MADQQTQNNTELRSIDTQSKRTNPYQNEHAIRDFTFTIDEPEKLGGLNEALTPMEYIIGSLNGCFMIVVEMVAKEKGLTIVKLDASSSGGIDRRGLFGTADVNQHFQTVTLQLDVTFAEEDVDEEEFIQRVQKRCPSYNLFKDAGVEIEVIWNIIKEEQT</sequence>
<dbReference type="Gene3D" id="3.30.300.20">
    <property type="match status" value="1"/>
</dbReference>
<name>A0A3M7TQI3_9BACI</name>
<organism evidence="2 3">
    <name type="scientific">Alteribacter keqinensis</name>
    <dbReference type="NCBI Taxonomy" id="2483800"/>
    <lineage>
        <taxon>Bacteria</taxon>
        <taxon>Bacillati</taxon>
        <taxon>Bacillota</taxon>
        <taxon>Bacilli</taxon>
        <taxon>Bacillales</taxon>
        <taxon>Bacillaceae</taxon>
        <taxon>Alteribacter</taxon>
    </lineage>
</organism>
<feature type="region of interest" description="Disordered" evidence="1">
    <location>
        <begin position="1"/>
        <end position="26"/>
    </location>
</feature>
<evidence type="ECO:0000313" key="3">
    <source>
        <dbReference type="Proteomes" id="UP000278746"/>
    </source>
</evidence>
<evidence type="ECO:0000256" key="1">
    <source>
        <dbReference type="SAM" id="MobiDB-lite"/>
    </source>
</evidence>
<comment type="caution">
    <text evidence="2">The sequence shown here is derived from an EMBL/GenBank/DDBJ whole genome shotgun (WGS) entry which is preliminary data.</text>
</comment>
<proteinExistence type="predicted"/>
<dbReference type="AlphaFoldDB" id="A0A3M7TQI3"/>
<keyword evidence="3" id="KW-1185">Reference proteome</keyword>
<reference evidence="2 3" key="1">
    <citation type="submission" date="2018-10" db="EMBL/GenBank/DDBJ databases">
        <title>Bacillus Keqinensis sp. nov., a moderately halophilic bacterium isolated from a saline-alkaline lake.</title>
        <authorList>
            <person name="Wang H."/>
        </authorList>
    </citation>
    <scope>NUCLEOTIDE SEQUENCE [LARGE SCALE GENOMIC DNA]</scope>
    <source>
        <strain evidence="2 3">KQ-3</strain>
    </source>
</reference>
<dbReference type="InterPro" id="IPR036102">
    <property type="entry name" value="OsmC/Ohrsf"/>
</dbReference>
<dbReference type="Pfam" id="PF02566">
    <property type="entry name" value="OsmC"/>
    <property type="match status" value="1"/>
</dbReference>